<sequence length="519" mass="57442">AFGPMTTLAMACFDPLSPRRGDRNLTAKLAELTEVAEQLQHDDGLIDLGASNFHSPPDTAFVVEDLVVLHEVIRDWGESCPERDEFLARLATIITRGCDGMVGTGVHTPNHRWKIASALTLADRLWPHESWAAEAQRYLDEGIDIDADGEFSERSTGCYNYVCDLSLILLGRALGSREYLGFADRNLEHMLHLLHADGTLYVLITGMRVPTRGPFTTKGVGLYRSRDAGESWRLVNKSYPLLYPKDFAVDPSDSKIIYVGACDAPTTMDQRVRNDQGGLHRTTDGGKTFKAVNLNDFSATVKGQVAAQVKITFKEALNALKLEAIVQNNSGALPYLSPGKNVVTVSVAERKALADNRLVVTYAYRLGSRSKSFEQMYDEDKEIAKAHDATWDDTIRCVQKTFTAKDLPAKFEIDCPTPKGRYPVYPRMLFVRREVLSPGQLPAVLPASPSTPKIGPNEELATLPSPWLIGPQLPPAVPVRATKSVVLPVKKVAYVTKKGEVFTHQFVKWLKDNSDAWVM</sequence>
<dbReference type="SUPFAM" id="SSF110296">
    <property type="entry name" value="Oligoxyloglucan reducing end-specific cellobiohydrolase"/>
    <property type="match status" value="1"/>
</dbReference>
<dbReference type="AlphaFoldDB" id="A0A0F9DW13"/>
<dbReference type="InterPro" id="IPR015943">
    <property type="entry name" value="WD40/YVTN_repeat-like_dom_sf"/>
</dbReference>
<comment type="caution">
    <text evidence="1">The sequence shown here is derived from an EMBL/GenBank/DDBJ whole genome shotgun (WGS) entry which is preliminary data.</text>
</comment>
<dbReference type="InterPro" id="IPR008929">
    <property type="entry name" value="Chondroitin_lyas"/>
</dbReference>
<dbReference type="EMBL" id="LAZR01037558">
    <property type="protein sequence ID" value="KKL21891.1"/>
    <property type="molecule type" value="Genomic_DNA"/>
</dbReference>
<dbReference type="CDD" id="cd15482">
    <property type="entry name" value="Sialidase_non-viral"/>
    <property type="match status" value="1"/>
</dbReference>
<dbReference type="Gene3D" id="1.50.10.100">
    <property type="entry name" value="Chondroitin AC/alginate lyase"/>
    <property type="match status" value="1"/>
</dbReference>
<dbReference type="Gene3D" id="2.130.10.10">
    <property type="entry name" value="YVTN repeat-like/Quinoprotein amine dehydrogenase"/>
    <property type="match status" value="1"/>
</dbReference>
<accession>A0A0F9DW13</accession>
<feature type="non-terminal residue" evidence="1">
    <location>
        <position position="1"/>
    </location>
</feature>
<protein>
    <submittedName>
        <fullName evidence="1">Uncharacterized protein</fullName>
    </submittedName>
</protein>
<gene>
    <name evidence="1" type="ORF">LCGC14_2440910</name>
</gene>
<evidence type="ECO:0000313" key="1">
    <source>
        <dbReference type="EMBL" id="KKL21891.1"/>
    </source>
</evidence>
<organism evidence="1">
    <name type="scientific">marine sediment metagenome</name>
    <dbReference type="NCBI Taxonomy" id="412755"/>
    <lineage>
        <taxon>unclassified sequences</taxon>
        <taxon>metagenomes</taxon>
        <taxon>ecological metagenomes</taxon>
    </lineage>
</organism>
<reference evidence="1" key="1">
    <citation type="journal article" date="2015" name="Nature">
        <title>Complex archaea that bridge the gap between prokaryotes and eukaryotes.</title>
        <authorList>
            <person name="Spang A."/>
            <person name="Saw J.H."/>
            <person name="Jorgensen S.L."/>
            <person name="Zaremba-Niedzwiedzka K."/>
            <person name="Martijn J."/>
            <person name="Lind A.E."/>
            <person name="van Eijk R."/>
            <person name="Schleper C."/>
            <person name="Guy L."/>
            <person name="Ettema T.J."/>
        </authorList>
    </citation>
    <scope>NUCLEOTIDE SEQUENCE</scope>
</reference>
<feature type="non-terminal residue" evidence="1">
    <location>
        <position position="519"/>
    </location>
</feature>
<name>A0A0F9DW13_9ZZZZ</name>
<proteinExistence type="predicted"/>